<gene>
    <name evidence="2" type="ORF">METZ01_LOCUS431098</name>
</gene>
<dbReference type="InterPro" id="IPR032387">
    <property type="entry name" value="ACAS_N"/>
</dbReference>
<proteinExistence type="predicted"/>
<reference evidence="2" key="1">
    <citation type="submission" date="2018-05" db="EMBL/GenBank/DDBJ databases">
        <authorList>
            <person name="Lanie J.A."/>
            <person name="Ng W.-L."/>
            <person name="Kazmierczak K.M."/>
            <person name="Andrzejewski T.M."/>
            <person name="Davidsen T.M."/>
            <person name="Wayne K.J."/>
            <person name="Tettelin H."/>
            <person name="Glass J.I."/>
            <person name="Rusch D."/>
            <person name="Podicherti R."/>
            <person name="Tsui H.-C.T."/>
            <person name="Winkler M.E."/>
        </authorList>
    </citation>
    <scope>NUCLEOTIDE SEQUENCE</scope>
</reference>
<name>A0A382Y4W3_9ZZZZ</name>
<dbReference type="PANTHER" id="PTHR24095">
    <property type="entry name" value="ACETYL-COENZYME A SYNTHETASE"/>
    <property type="match status" value="1"/>
</dbReference>
<dbReference type="AlphaFoldDB" id="A0A382Y4W3"/>
<dbReference type="Pfam" id="PF16177">
    <property type="entry name" value="ACAS_N"/>
    <property type="match status" value="1"/>
</dbReference>
<feature type="non-terminal residue" evidence="2">
    <location>
        <position position="99"/>
    </location>
</feature>
<dbReference type="EMBL" id="UINC01172920">
    <property type="protein sequence ID" value="SVD78244.1"/>
    <property type="molecule type" value="Genomic_DNA"/>
</dbReference>
<dbReference type="SUPFAM" id="SSF56801">
    <property type="entry name" value="Acetyl-CoA synthetase-like"/>
    <property type="match status" value="1"/>
</dbReference>
<dbReference type="InterPro" id="IPR042099">
    <property type="entry name" value="ANL_N_sf"/>
</dbReference>
<accession>A0A382Y4W3</accession>
<evidence type="ECO:0000259" key="1">
    <source>
        <dbReference type="Pfam" id="PF16177"/>
    </source>
</evidence>
<protein>
    <recommendedName>
        <fullName evidence="1">Acetyl-coenzyme A synthetase N-terminal domain-containing protein</fullName>
    </recommendedName>
</protein>
<dbReference type="Gene3D" id="3.40.50.12780">
    <property type="entry name" value="N-terminal domain of ligase-like"/>
    <property type="match status" value="1"/>
</dbReference>
<dbReference type="GO" id="GO:0006085">
    <property type="term" value="P:acetyl-CoA biosynthetic process"/>
    <property type="evidence" value="ECO:0007669"/>
    <property type="project" value="TreeGrafter"/>
</dbReference>
<dbReference type="PANTHER" id="PTHR24095:SF14">
    <property type="entry name" value="ACETYL-COENZYME A SYNTHETASE 1"/>
    <property type="match status" value="1"/>
</dbReference>
<evidence type="ECO:0000313" key="2">
    <source>
        <dbReference type="EMBL" id="SVD78244.1"/>
    </source>
</evidence>
<feature type="domain" description="Acetyl-coenzyme A synthetase N-terminal" evidence="1">
    <location>
        <begin position="24"/>
        <end position="80"/>
    </location>
</feature>
<sequence length="99" mass="11486">MAKEKIYEVPESMKTNALINAKEYEDIYRKSIKDPKKFWASEAKKYLSWQTGWVEVSRSDFTKGKASWFQGAKINAAVNCIDRHLIDKADKPAIIWESN</sequence>
<organism evidence="2">
    <name type="scientific">marine metagenome</name>
    <dbReference type="NCBI Taxonomy" id="408172"/>
    <lineage>
        <taxon>unclassified sequences</taxon>
        <taxon>metagenomes</taxon>
        <taxon>ecological metagenomes</taxon>
    </lineage>
</organism>
<dbReference type="GO" id="GO:0003987">
    <property type="term" value="F:acetate-CoA ligase activity"/>
    <property type="evidence" value="ECO:0007669"/>
    <property type="project" value="TreeGrafter"/>
</dbReference>